<dbReference type="InterPro" id="IPR013968">
    <property type="entry name" value="PKS_KR"/>
</dbReference>
<protein>
    <submittedName>
        <fullName evidence="3">Uncharacterized protein</fullName>
    </submittedName>
</protein>
<dbReference type="SUPFAM" id="SSF50129">
    <property type="entry name" value="GroES-like"/>
    <property type="match status" value="1"/>
</dbReference>
<evidence type="ECO:0000259" key="1">
    <source>
        <dbReference type="SMART" id="SM00822"/>
    </source>
</evidence>
<dbReference type="InterPro" id="IPR057326">
    <property type="entry name" value="KR_dom"/>
</dbReference>
<dbReference type="Proteomes" id="UP000806378">
    <property type="component" value="Unassembled WGS sequence"/>
</dbReference>
<accession>A0A8T0CFH5</accession>
<evidence type="ECO:0000313" key="3">
    <source>
        <dbReference type="EMBL" id="KAF7846251.1"/>
    </source>
</evidence>
<dbReference type="InterPro" id="IPR011032">
    <property type="entry name" value="GroES-like_sf"/>
</dbReference>
<dbReference type="Gramene" id="rna-gnl|WGS:JABURB|Cocit.L4765.1">
    <property type="protein sequence ID" value="cds-KAF7846251.1"/>
    <property type="gene ID" value="gene-BT93_L4765"/>
</dbReference>
<reference evidence="3" key="1">
    <citation type="submission" date="2020-05" db="EMBL/GenBank/DDBJ databases">
        <title>WGS assembly of Corymbia citriodora subspecies variegata.</title>
        <authorList>
            <person name="Barry K."/>
            <person name="Hundley H."/>
            <person name="Shu S."/>
            <person name="Jenkins J."/>
            <person name="Grimwood J."/>
            <person name="Baten A."/>
        </authorList>
    </citation>
    <scope>NUCLEOTIDE SEQUENCE</scope>
    <source>
        <strain evidence="3">CV2-018</strain>
    </source>
</reference>
<dbReference type="EMBL" id="MU094169">
    <property type="protein sequence ID" value="KAF7846251.1"/>
    <property type="molecule type" value="Genomic_DNA"/>
</dbReference>
<dbReference type="AlphaFoldDB" id="A0A8T0CFH5"/>
<gene>
    <name evidence="3" type="ORF">BT93_L4765</name>
</gene>
<dbReference type="GO" id="GO:0044550">
    <property type="term" value="P:secondary metabolite biosynthetic process"/>
    <property type="evidence" value="ECO:0007669"/>
    <property type="project" value="TreeGrafter"/>
</dbReference>
<dbReference type="GO" id="GO:0006633">
    <property type="term" value="P:fatty acid biosynthetic process"/>
    <property type="evidence" value="ECO:0007669"/>
    <property type="project" value="TreeGrafter"/>
</dbReference>
<keyword evidence="4" id="KW-1185">Reference proteome</keyword>
<feature type="domain" description="Enoyl reductase (ER)" evidence="2">
    <location>
        <begin position="32"/>
        <end position="346"/>
    </location>
</feature>
<sequence length="546" mass="59858">MFLPSSTRRRLTETGIPFRTTHRLRLDVGTPGLLDSLSYVDLGYAHQVLQAGQIEIRPRAFGANFRDVMAAMGQLHTNLMGFECAGVITRVSNEASAAGFVAGNRVAALMNGDYSNIIRTAYTNVTHIHDDMTFEVAASIPKSYTAAYMCLIDIAGLARNESVLIHAAAGGFGQAAIAIAQHVGANVLVTVSTSEKRDLLHSTYGIPQEQIFYSRDRTFVSDVLKSTNNRGVDVVVNNLSGPLLQESLNCVAQFGRFVDVGKKDFESDNSIQSGIFARNISFSSFDLVQYEEHRGLQVQHALNTVMHLIQSEHLPRIQPLNVQPLSELERVFRLLQSGKQIGKQILRVNDDETVQALPHIPEVYLNSEVSYLVVGGLGGLGRTICEWLVSRGARNLIVMSRSVTTEKMSSFVEDAAQSGCRVYASRCDIADKRSAQIAFDDCEKNMPPICGIIQGAMVLQDSLVERMTHDQWNGAIRPKVHGSWNLHERFSSKNIEFFILLSSLSGIVGLPAQCNYAAGNAYQDALAKFRLSQGLHAAAIDIGVVQ</sequence>
<feature type="domain" description="Ketoreductase" evidence="1">
    <location>
        <begin position="369"/>
        <end position="545"/>
    </location>
</feature>
<name>A0A8T0CFH5_CORYI</name>
<dbReference type="SMART" id="SM00822">
    <property type="entry name" value="PKS_KR"/>
    <property type="match status" value="1"/>
</dbReference>
<dbReference type="OrthoDB" id="4492at2759"/>
<dbReference type="GO" id="GO:0004312">
    <property type="term" value="F:fatty acid synthase activity"/>
    <property type="evidence" value="ECO:0007669"/>
    <property type="project" value="TreeGrafter"/>
</dbReference>
<dbReference type="InterPro" id="IPR050091">
    <property type="entry name" value="PKS_NRPS_Biosynth_Enz"/>
</dbReference>
<dbReference type="InterPro" id="IPR020843">
    <property type="entry name" value="ER"/>
</dbReference>
<dbReference type="CDD" id="cd05195">
    <property type="entry name" value="enoyl_red"/>
    <property type="match status" value="1"/>
</dbReference>
<evidence type="ECO:0000313" key="4">
    <source>
        <dbReference type="Proteomes" id="UP000806378"/>
    </source>
</evidence>
<dbReference type="GO" id="GO:0016491">
    <property type="term" value="F:oxidoreductase activity"/>
    <property type="evidence" value="ECO:0007669"/>
    <property type="project" value="InterPro"/>
</dbReference>
<dbReference type="Pfam" id="PF08659">
    <property type="entry name" value="KR"/>
    <property type="match status" value="1"/>
</dbReference>
<dbReference type="SMART" id="SM00829">
    <property type="entry name" value="PKS_ER"/>
    <property type="match status" value="1"/>
</dbReference>
<proteinExistence type="predicted"/>
<dbReference type="Gene3D" id="3.40.50.720">
    <property type="entry name" value="NAD(P)-binding Rossmann-like Domain"/>
    <property type="match status" value="1"/>
</dbReference>
<organism evidence="3 4">
    <name type="scientific">Corymbia citriodora subsp. variegata</name>
    <dbReference type="NCBI Taxonomy" id="360336"/>
    <lineage>
        <taxon>Eukaryota</taxon>
        <taxon>Viridiplantae</taxon>
        <taxon>Streptophyta</taxon>
        <taxon>Embryophyta</taxon>
        <taxon>Tracheophyta</taxon>
        <taxon>Spermatophyta</taxon>
        <taxon>Magnoliopsida</taxon>
        <taxon>eudicotyledons</taxon>
        <taxon>Gunneridae</taxon>
        <taxon>Pentapetalae</taxon>
        <taxon>rosids</taxon>
        <taxon>malvids</taxon>
        <taxon>Myrtales</taxon>
        <taxon>Myrtaceae</taxon>
        <taxon>Myrtoideae</taxon>
        <taxon>Eucalypteae</taxon>
        <taxon>Corymbia</taxon>
    </lineage>
</organism>
<comment type="caution">
    <text evidence="3">The sequence shown here is derived from an EMBL/GenBank/DDBJ whole genome shotgun (WGS) entry which is preliminary data.</text>
</comment>
<dbReference type="SUPFAM" id="SSF51735">
    <property type="entry name" value="NAD(P)-binding Rossmann-fold domains"/>
    <property type="match status" value="2"/>
</dbReference>
<feature type="non-terminal residue" evidence="3">
    <location>
        <position position="546"/>
    </location>
</feature>
<dbReference type="PANTHER" id="PTHR43775">
    <property type="entry name" value="FATTY ACID SYNTHASE"/>
    <property type="match status" value="1"/>
</dbReference>
<evidence type="ECO:0000259" key="2">
    <source>
        <dbReference type="SMART" id="SM00829"/>
    </source>
</evidence>
<dbReference type="Pfam" id="PF13602">
    <property type="entry name" value="ADH_zinc_N_2"/>
    <property type="match status" value="1"/>
</dbReference>
<dbReference type="Gene3D" id="3.90.180.10">
    <property type="entry name" value="Medium-chain alcohol dehydrogenases, catalytic domain"/>
    <property type="match status" value="1"/>
</dbReference>
<dbReference type="PANTHER" id="PTHR43775:SF29">
    <property type="entry name" value="ASPERFURANONE POLYKETIDE SYNTHASE AFOG-RELATED"/>
    <property type="match status" value="1"/>
</dbReference>
<dbReference type="InterPro" id="IPR036291">
    <property type="entry name" value="NAD(P)-bd_dom_sf"/>
</dbReference>